<evidence type="ECO:0000313" key="2">
    <source>
        <dbReference type="Proteomes" id="UP001365781"/>
    </source>
</evidence>
<comment type="caution">
    <text evidence="1">The sequence shown here is derived from an EMBL/GenBank/DDBJ whole genome shotgun (WGS) entry which is preliminary data.</text>
</comment>
<protein>
    <recommendedName>
        <fullName evidence="3">Adhesin</fullName>
    </recommendedName>
</protein>
<evidence type="ECO:0000313" key="1">
    <source>
        <dbReference type="EMBL" id="MEI5617668.1"/>
    </source>
</evidence>
<dbReference type="EMBL" id="JBBAYM010000929">
    <property type="protein sequence ID" value="MEI5617668.1"/>
    <property type="molecule type" value="Genomic_DNA"/>
</dbReference>
<feature type="non-terminal residue" evidence="1">
    <location>
        <position position="77"/>
    </location>
</feature>
<accession>A0ABU8GWW8</accession>
<evidence type="ECO:0008006" key="3">
    <source>
        <dbReference type="Google" id="ProtNLM"/>
    </source>
</evidence>
<dbReference type="RefSeq" id="WP_336559473.1">
    <property type="nucleotide sequence ID" value="NZ_JBBAYM010000929.1"/>
</dbReference>
<dbReference type="Proteomes" id="UP001365781">
    <property type="component" value="Unassembled WGS sequence"/>
</dbReference>
<name>A0ABU8GWW8_9ACTN</name>
<feature type="non-terminal residue" evidence="1">
    <location>
        <position position="1"/>
    </location>
</feature>
<gene>
    <name evidence="1" type="ORF">WB403_52145</name>
</gene>
<sequence>SITNHGLVEVAAPIGLTGSLDNDGMVQVTAAPGADGYSLAVAGDVTNRETGVVSLYPATVTSVAGNVTNDGRIVAGG</sequence>
<organism evidence="1 2">
    <name type="scientific">Streptomyces brasiliscabiei</name>
    <dbReference type="NCBI Taxonomy" id="2736302"/>
    <lineage>
        <taxon>Bacteria</taxon>
        <taxon>Bacillati</taxon>
        <taxon>Actinomycetota</taxon>
        <taxon>Actinomycetes</taxon>
        <taxon>Kitasatosporales</taxon>
        <taxon>Streptomycetaceae</taxon>
        <taxon>Streptomyces</taxon>
    </lineage>
</organism>
<proteinExistence type="predicted"/>
<keyword evidence="2" id="KW-1185">Reference proteome</keyword>
<reference evidence="1 2" key="1">
    <citation type="submission" date="2024-03" db="EMBL/GenBank/DDBJ databases">
        <title>First Report of Pectobacterium brasiliscabiei causing potato scab in china.</title>
        <authorList>
            <person name="Handique U."/>
        </authorList>
    </citation>
    <scope>NUCLEOTIDE SEQUENCE [LARGE SCALE GENOMIC DNA]</scope>
    <source>
        <strain evidence="1 2">ZRIMU1503</strain>
    </source>
</reference>